<keyword evidence="2" id="KW-1185">Reference proteome</keyword>
<dbReference type="EMBL" id="BDCO01000003">
    <property type="protein sequence ID" value="GAT35527.1"/>
    <property type="molecule type" value="Genomic_DNA"/>
</dbReference>
<evidence type="ECO:0000313" key="1">
    <source>
        <dbReference type="EMBL" id="GAT35527.1"/>
    </source>
</evidence>
<name>A0A146GG12_TERSA</name>
<dbReference type="InParanoid" id="A0A146GG12"/>
<proteinExistence type="predicted"/>
<dbReference type="AlphaFoldDB" id="A0A146GG12"/>
<reference evidence="2" key="1">
    <citation type="journal article" date="2017" name="Genome Announc.">
        <title>Draft Genome Sequence of Terrimicrobium sacchariphilum NM-5T, a Facultative Anaerobic Soil Bacterium of the Class Spartobacteria.</title>
        <authorList>
            <person name="Qiu Y.L."/>
            <person name="Tourlousse D.M."/>
            <person name="Matsuura N."/>
            <person name="Ohashi A."/>
            <person name="Sekiguchi Y."/>
        </authorList>
    </citation>
    <scope>NUCLEOTIDE SEQUENCE [LARGE SCALE GENOMIC DNA]</scope>
    <source>
        <strain evidence="2">NM-5</strain>
    </source>
</reference>
<accession>A0A146GG12</accession>
<protein>
    <submittedName>
        <fullName evidence="1">Uncharacterized protein</fullName>
    </submittedName>
</protein>
<organism evidence="1 2">
    <name type="scientific">Terrimicrobium sacchariphilum</name>
    <dbReference type="NCBI Taxonomy" id="690879"/>
    <lineage>
        <taxon>Bacteria</taxon>
        <taxon>Pseudomonadati</taxon>
        <taxon>Verrucomicrobiota</taxon>
        <taxon>Terrimicrobiia</taxon>
        <taxon>Terrimicrobiales</taxon>
        <taxon>Terrimicrobiaceae</taxon>
        <taxon>Terrimicrobium</taxon>
    </lineage>
</organism>
<dbReference type="Proteomes" id="UP000076023">
    <property type="component" value="Unassembled WGS sequence"/>
</dbReference>
<sequence>MTFSRWLVTRFILRSSEIFLKTAVKRLQVQEIGVKDTLWEGSQNFLI</sequence>
<gene>
    <name evidence="1" type="ORF">TSACC_3597</name>
</gene>
<evidence type="ECO:0000313" key="2">
    <source>
        <dbReference type="Proteomes" id="UP000076023"/>
    </source>
</evidence>
<comment type="caution">
    <text evidence="1">The sequence shown here is derived from an EMBL/GenBank/DDBJ whole genome shotgun (WGS) entry which is preliminary data.</text>
</comment>